<keyword evidence="1" id="KW-0472">Membrane</keyword>
<dbReference type="Proteomes" id="UP000243937">
    <property type="component" value="Chromosome"/>
</dbReference>
<accession>A0A1Y0D6F4</accession>
<sequence length="181" mass="19858">MHNRKRLYWIIFFGLAGIIAVVPEYFFTEKTDVIGVTQADFSLDKQGQLAALRSGPESTKSGKQELGITAKGHNIAVNTDLFASHSWYVAPQRAPVVVAPVSSPLPPPKPMTPPLPFRFIGKLDDSQKVRVFLQQGEKVYVVSVGDVIDGTYRVDGVTDNLMTLLYLPLQVTQSLSVGSKL</sequence>
<dbReference type="KEGG" id="opf:CBP31_11245"/>
<keyword evidence="1" id="KW-0812">Transmembrane</keyword>
<evidence type="ECO:0008006" key="4">
    <source>
        <dbReference type="Google" id="ProtNLM"/>
    </source>
</evidence>
<reference evidence="2 3" key="1">
    <citation type="journal article" date="2014" name="Int. J. Syst. Evol. Microbiol.">
        <title>Oceanisphaera profunda sp. nov., a marine bacterium isolated from deep-sea sediment, and emended description of the genus Oceanisphaera.</title>
        <authorList>
            <person name="Xu Z."/>
            <person name="Zhang X.Y."/>
            <person name="Su H.N."/>
            <person name="Yu Z.C."/>
            <person name="Liu C."/>
            <person name="Li H."/>
            <person name="Chen X.L."/>
            <person name="Song X.Y."/>
            <person name="Xie B.B."/>
            <person name="Qin Q.L."/>
            <person name="Zhou B.C."/>
            <person name="Shi M."/>
            <person name="Huang Y."/>
            <person name="Zhang Y.Z."/>
        </authorList>
    </citation>
    <scope>NUCLEOTIDE SEQUENCE [LARGE SCALE GENOMIC DNA]</scope>
    <source>
        <strain evidence="2 3">SM1222</strain>
    </source>
</reference>
<protein>
    <recommendedName>
        <fullName evidence="4">Secretion system X translation initiation factor</fullName>
    </recommendedName>
</protein>
<evidence type="ECO:0000313" key="3">
    <source>
        <dbReference type="Proteomes" id="UP000243937"/>
    </source>
</evidence>
<name>A0A1Y0D6F4_9GAMM</name>
<dbReference type="RefSeq" id="WP_087037318.1">
    <property type="nucleotide sequence ID" value="NZ_CP021377.1"/>
</dbReference>
<keyword evidence="3" id="KW-1185">Reference proteome</keyword>
<evidence type="ECO:0000313" key="2">
    <source>
        <dbReference type="EMBL" id="ART83119.1"/>
    </source>
</evidence>
<proteinExistence type="predicted"/>
<keyword evidence="1" id="KW-1133">Transmembrane helix</keyword>
<feature type="transmembrane region" description="Helical" evidence="1">
    <location>
        <begin position="7"/>
        <end position="27"/>
    </location>
</feature>
<gene>
    <name evidence="2" type="ORF">CBP31_11245</name>
</gene>
<organism evidence="2 3">
    <name type="scientific">Oceanisphaera profunda</name>
    <dbReference type="NCBI Taxonomy" id="1416627"/>
    <lineage>
        <taxon>Bacteria</taxon>
        <taxon>Pseudomonadati</taxon>
        <taxon>Pseudomonadota</taxon>
        <taxon>Gammaproteobacteria</taxon>
        <taxon>Aeromonadales</taxon>
        <taxon>Aeromonadaceae</taxon>
        <taxon>Oceanisphaera</taxon>
    </lineage>
</organism>
<dbReference type="AlphaFoldDB" id="A0A1Y0D6F4"/>
<dbReference type="OrthoDB" id="7025335at2"/>
<dbReference type="EMBL" id="CP021377">
    <property type="protein sequence ID" value="ART83119.1"/>
    <property type="molecule type" value="Genomic_DNA"/>
</dbReference>
<evidence type="ECO:0000256" key="1">
    <source>
        <dbReference type="SAM" id="Phobius"/>
    </source>
</evidence>